<dbReference type="AlphaFoldDB" id="A0A8T0EBT4"/>
<sequence>MCCRPWSVKVVGNDCVWTSWRKSGWVMDVVWTKVGERSVGNGCSVWTGWGKGVWVMDVVCGRRLGKGVGYGCGCGRRLEERMVVWMVCGRRLEEGVWKGVWVMDVVCGRRLEERSVGNGCGVWTKVGGQGVWVMVWCVDEGWGRSVVWVCVDEVAEVWEWCGVWRGWREACGNDQSLDVMQLVFVKEYKIEFFLILIKVVREMVQTFPCE</sequence>
<accession>A0A8T0EBT4</accession>
<reference evidence="1" key="2">
    <citation type="submission" date="2020-06" db="EMBL/GenBank/DDBJ databases">
        <authorList>
            <person name="Sheffer M."/>
        </authorList>
    </citation>
    <scope>NUCLEOTIDE SEQUENCE</scope>
</reference>
<evidence type="ECO:0000313" key="1">
    <source>
        <dbReference type="EMBL" id="KAF8767635.1"/>
    </source>
</evidence>
<reference evidence="1" key="1">
    <citation type="journal article" date="2020" name="bioRxiv">
        <title>Chromosome-level reference genome of the European wasp spider Argiope bruennichi: a resource for studies on range expansion and evolutionary adaptation.</title>
        <authorList>
            <person name="Sheffer M.M."/>
            <person name="Hoppe A."/>
            <person name="Krehenwinkel H."/>
            <person name="Uhl G."/>
            <person name="Kuss A.W."/>
            <person name="Jensen L."/>
            <person name="Jensen C."/>
            <person name="Gillespie R.G."/>
            <person name="Hoff K.J."/>
            <person name="Prost S."/>
        </authorList>
    </citation>
    <scope>NUCLEOTIDE SEQUENCE</scope>
</reference>
<name>A0A8T0EBT4_ARGBR</name>
<organism evidence="1 2">
    <name type="scientific">Argiope bruennichi</name>
    <name type="common">Wasp spider</name>
    <name type="synonym">Aranea bruennichi</name>
    <dbReference type="NCBI Taxonomy" id="94029"/>
    <lineage>
        <taxon>Eukaryota</taxon>
        <taxon>Metazoa</taxon>
        <taxon>Ecdysozoa</taxon>
        <taxon>Arthropoda</taxon>
        <taxon>Chelicerata</taxon>
        <taxon>Arachnida</taxon>
        <taxon>Araneae</taxon>
        <taxon>Araneomorphae</taxon>
        <taxon>Entelegynae</taxon>
        <taxon>Araneoidea</taxon>
        <taxon>Araneidae</taxon>
        <taxon>Argiope</taxon>
    </lineage>
</organism>
<evidence type="ECO:0000313" key="2">
    <source>
        <dbReference type="Proteomes" id="UP000807504"/>
    </source>
</evidence>
<gene>
    <name evidence="1" type="ORF">HNY73_020561</name>
</gene>
<proteinExistence type="predicted"/>
<keyword evidence="2" id="KW-1185">Reference proteome</keyword>
<protein>
    <submittedName>
        <fullName evidence="1">Uncharacterized protein</fullName>
    </submittedName>
</protein>
<comment type="caution">
    <text evidence="1">The sequence shown here is derived from an EMBL/GenBank/DDBJ whole genome shotgun (WGS) entry which is preliminary data.</text>
</comment>
<dbReference type="EMBL" id="JABXBU010002230">
    <property type="protein sequence ID" value="KAF8767635.1"/>
    <property type="molecule type" value="Genomic_DNA"/>
</dbReference>
<dbReference type="Proteomes" id="UP000807504">
    <property type="component" value="Unassembled WGS sequence"/>
</dbReference>